<dbReference type="GO" id="GO:0005576">
    <property type="term" value="C:extracellular region"/>
    <property type="evidence" value="ECO:0007669"/>
    <property type="project" value="UniProtKB-SubCell"/>
</dbReference>
<dbReference type="Proteomes" id="UP000231279">
    <property type="component" value="Unassembled WGS sequence"/>
</dbReference>
<keyword evidence="14" id="KW-1185">Reference proteome</keyword>
<evidence type="ECO:0000256" key="7">
    <source>
        <dbReference type="ARBA" id="ARBA00022729"/>
    </source>
</evidence>
<reference evidence="14" key="1">
    <citation type="journal article" date="2018" name="Gigascience">
        <title>Genome assembly of the Pink Ipe (Handroanthus impetiginosus, Bignoniaceae), a highly valued, ecologically keystone Neotropical timber forest tree.</title>
        <authorList>
            <person name="Silva-Junior O.B."/>
            <person name="Grattapaglia D."/>
            <person name="Novaes E."/>
            <person name="Collevatti R.G."/>
        </authorList>
    </citation>
    <scope>NUCLEOTIDE SEQUENCE [LARGE SCALE GENOMIC DNA]</scope>
    <source>
        <strain evidence="14">cv. UFG-1</strain>
    </source>
</reference>
<dbReference type="InterPro" id="IPR029052">
    <property type="entry name" value="Metallo-depent_PP-like"/>
</dbReference>
<comment type="caution">
    <text evidence="13">The sequence shown here is derived from an EMBL/GenBank/DDBJ whole genome shotgun (WGS) entry which is preliminary data.</text>
</comment>
<evidence type="ECO:0000256" key="4">
    <source>
        <dbReference type="ARBA" id="ARBA00011738"/>
    </source>
</evidence>
<dbReference type="GO" id="GO:0004527">
    <property type="term" value="F:exonuclease activity"/>
    <property type="evidence" value="ECO:0007669"/>
    <property type="project" value="UniProtKB-KW"/>
</dbReference>
<dbReference type="PIRSF" id="PIRSF030250">
    <property type="entry name" value="Ptase_At2g46880"/>
    <property type="match status" value="1"/>
</dbReference>
<dbReference type="FunFam" id="3.60.21.10:FF:000038">
    <property type="entry name" value="Probable inactive purple acid phosphatase 29"/>
    <property type="match status" value="1"/>
</dbReference>
<keyword evidence="13" id="KW-0269">Exonuclease</keyword>
<keyword evidence="10" id="KW-0325">Glycoprotein</keyword>
<comment type="subcellular location">
    <subcellularLocation>
        <location evidence="2">Secreted</location>
    </subcellularLocation>
</comment>
<dbReference type="Pfam" id="PF00149">
    <property type="entry name" value="Metallophos"/>
    <property type="match status" value="1"/>
</dbReference>
<protein>
    <submittedName>
        <fullName evidence="13">Putative DNA repair exonuclease SIA1</fullName>
    </submittedName>
</protein>
<evidence type="ECO:0000256" key="6">
    <source>
        <dbReference type="ARBA" id="ARBA00022723"/>
    </source>
</evidence>
<dbReference type="STRING" id="429701.A0A2G9GG01"/>
<dbReference type="Gene3D" id="3.60.21.10">
    <property type="match status" value="1"/>
</dbReference>
<keyword evidence="5" id="KW-0964">Secreted</keyword>
<evidence type="ECO:0000256" key="10">
    <source>
        <dbReference type="ARBA" id="ARBA00023180"/>
    </source>
</evidence>
<proteinExistence type="inferred from homology"/>
<evidence type="ECO:0000256" key="2">
    <source>
        <dbReference type="ARBA" id="ARBA00004613"/>
    </source>
</evidence>
<dbReference type="GO" id="GO:0005737">
    <property type="term" value="C:cytoplasm"/>
    <property type="evidence" value="ECO:0007669"/>
    <property type="project" value="TreeGrafter"/>
</dbReference>
<dbReference type="PANTHER" id="PTHR32440:SF2">
    <property type="entry name" value="INACTIVE PURPLE ACID PHOSPHATASE 28-RELATED"/>
    <property type="match status" value="1"/>
</dbReference>
<dbReference type="SUPFAM" id="SSF56300">
    <property type="entry name" value="Metallo-dependent phosphatases"/>
    <property type="match status" value="1"/>
</dbReference>
<feature type="transmembrane region" description="Helical" evidence="11">
    <location>
        <begin position="7"/>
        <end position="26"/>
    </location>
</feature>
<evidence type="ECO:0000256" key="5">
    <source>
        <dbReference type="ARBA" id="ARBA00022525"/>
    </source>
</evidence>
<evidence type="ECO:0000256" key="11">
    <source>
        <dbReference type="SAM" id="Phobius"/>
    </source>
</evidence>
<keyword evidence="7" id="KW-0732">Signal</keyword>
<comment type="cofactor">
    <cofactor evidence="1">
        <name>Zn(2+)</name>
        <dbReference type="ChEBI" id="CHEBI:29105"/>
    </cofactor>
</comment>
<evidence type="ECO:0000313" key="14">
    <source>
        <dbReference type="Proteomes" id="UP000231279"/>
    </source>
</evidence>
<dbReference type="CDD" id="cd07383">
    <property type="entry name" value="MPP_Dcr2"/>
    <property type="match status" value="1"/>
</dbReference>
<dbReference type="EMBL" id="NKXS01005260">
    <property type="protein sequence ID" value="PIN04142.1"/>
    <property type="molecule type" value="Genomic_DNA"/>
</dbReference>
<dbReference type="GO" id="GO:0046872">
    <property type="term" value="F:metal ion binding"/>
    <property type="evidence" value="ECO:0007669"/>
    <property type="project" value="UniProtKB-KW"/>
</dbReference>
<keyword evidence="11" id="KW-1133">Transmembrane helix</keyword>
<evidence type="ECO:0000256" key="1">
    <source>
        <dbReference type="ARBA" id="ARBA00001947"/>
    </source>
</evidence>
<gene>
    <name evidence="13" type="ORF">CDL12_23322</name>
</gene>
<comment type="similarity">
    <text evidence="3">Belongs to the metallophosphoesterase superfamily. Purple acid phosphatase family.</text>
</comment>
<accession>A0A2G9GG01</accession>
<dbReference type="InterPro" id="IPR004843">
    <property type="entry name" value="Calcineurin-like_PHP"/>
</dbReference>
<evidence type="ECO:0000256" key="8">
    <source>
        <dbReference type="ARBA" id="ARBA00022833"/>
    </source>
</evidence>
<keyword evidence="13" id="KW-0540">Nuclease</keyword>
<keyword evidence="13" id="KW-0378">Hydrolase</keyword>
<dbReference type="InterPro" id="IPR011230">
    <property type="entry name" value="PAP14/16/28/29"/>
</dbReference>
<name>A0A2G9GG01_9LAMI</name>
<keyword evidence="6" id="KW-0479">Metal-binding</keyword>
<dbReference type="OrthoDB" id="783096at2759"/>
<sequence length="408" mass="45531">MESGKNITWIHSFLYLFLVSASVHLLHKSLISPTLTVKHQDGRVKKVAPTPLRFRSDGTFKILQVADMHFGNGKLTRCRDVLESEFGYCSDLNTTRFLEKMIQLENPDLVAFTGDNIFGSSAADAAESLFQAFDPVIKSGIPWAAVLGNHDQESTMTREELMSFISLMDFSLSQTFPSVEDTSYSSKQNSVPNIDGFGNYDLRVFGAPGSNFANISVLNLYFLDSGDRAVVDGVRTYDWIKESQLNWLRLVSEKVQEPKLGINGPAISPYSITSPSLAFFHIPIPEIKQGPIFNVVGQYREYVACSFVNSGVLQTLISMGDVKVVFIGHDHTNDFCGNLGGIWFCYGGGFGYHGYGVAGWSRRARVILAELGKGESSWTGVKRIKTWKRLDDEMVSKIDEQILWERQL</sequence>
<evidence type="ECO:0000256" key="3">
    <source>
        <dbReference type="ARBA" id="ARBA00008723"/>
    </source>
</evidence>
<evidence type="ECO:0000256" key="9">
    <source>
        <dbReference type="ARBA" id="ARBA00023004"/>
    </source>
</evidence>
<keyword evidence="9" id="KW-0408">Iron</keyword>
<evidence type="ECO:0000259" key="12">
    <source>
        <dbReference type="Pfam" id="PF00149"/>
    </source>
</evidence>
<dbReference type="PANTHER" id="PTHR32440">
    <property type="entry name" value="PHOSPHATASE DCR2-RELATED-RELATED"/>
    <property type="match status" value="1"/>
</dbReference>
<dbReference type="AlphaFoldDB" id="A0A2G9GG01"/>
<keyword evidence="11" id="KW-0812">Transmembrane</keyword>
<keyword evidence="11" id="KW-0472">Membrane</keyword>
<keyword evidence="8" id="KW-0862">Zinc</keyword>
<feature type="domain" description="Calcineurin-like phosphoesterase" evidence="12">
    <location>
        <begin position="60"/>
        <end position="332"/>
    </location>
</feature>
<comment type="subunit">
    <text evidence="4">Homodimer.</text>
</comment>
<organism evidence="13 14">
    <name type="scientific">Handroanthus impetiginosus</name>
    <dbReference type="NCBI Taxonomy" id="429701"/>
    <lineage>
        <taxon>Eukaryota</taxon>
        <taxon>Viridiplantae</taxon>
        <taxon>Streptophyta</taxon>
        <taxon>Embryophyta</taxon>
        <taxon>Tracheophyta</taxon>
        <taxon>Spermatophyta</taxon>
        <taxon>Magnoliopsida</taxon>
        <taxon>eudicotyledons</taxon>
        <taxon>Gunneridae</taxon>
        <taxon>Pentapetalae</taxon>
        <taxon>asterids</taxon>
        <taxon>lamiids</taxon>
        <taxon>Lamiales</taxon>
        <taxon>Bignoniaceae</taxon>
        <taxon>Crescentiina</taxon>
        <taxon>Tabebuia alliance</taxon>
        <taxon>Handroanthus</taxon>
    </lineage>
</organism>
<evidence type="ECO:0000313" key="13">
    <source>
        <dbReference type="EMBL" id="PIN04142.1"/>
    </source>
</evidence>